<accession>A0A377QXC3</accession>
<organism evidence="1 2">
    <name type="scientific">Kingella potus</name>
    <dbReference type="NCBI Taxonomy" id="265175"/>
    <lineage>
        <taxon>Bacteria</taxon>
        <taxon>Pseudomonadati</taxon>
        <taxon>Pseudomonadota</taxon>
        <taxon>Betaproteobacteria</taxon>
        <taxon>Neisseriales</taxon>
        <taxon>Neisseriaceae</taxon>
        <taxon>Kingella</taxon>
    </lineage>
</organism>
<gene>
    <name evidence="1" type="ORF">NCTC13336_00039</name>
</gene>
<dbReference type="EMBL" id="UGJJ01000001">
    <property type="protein sequence ID" value="STQ99853.1"/>
    <property type="molecule type" value="Genomic_DNA"/>
</dbReference>
<evidence type="ECO:0000313" key="2">
    <source>
        <dbReference type="Proteomes" id="UP000254293"/>
    </source>
</evidence>
<dbReference type="AlphaFoldDB" id="A0A377QXC3"/>
<keyword evidence="2" id="KW-1185">Reference proteome</keyword>
<dbReference type="RefSeq" id="WP_115307203.1">
    <property type="nucleotide sequence ID" value="NZ_UGJJ01000001.1"/>
</dbReference>
<name>A0A377QXC3_9NEIS</name>
<dbReference type="Proteomes" id="UP000254293">
    <property type="component" value="Unassembled WGS sequence"/>
</dbReference>
<protein>
    <submittedName>
        <fullName evidence="1">Uncharacterized protein</fullName>
    </submittedName>
</protein>
<reference evidence="1 2" key="1">
    <citation type="submission" date="2018-06" db="EMBL/GenBank/DDBJ databases">
        <authorList>
            <consortium name="Pathogen Informatics"/>
            <person name="Doyle S."/>
        </authorList>
    </citation>
    <scope>NUCLEOTIDE SEQUENCE [LARGE SCALE GENOMIC DNA]</scope>
    <source>
        <strain evidence="1 2">NCTC13336</strain>
    </source>
</reference>
<evidence type="ECO:0000313" key="1">
    <source>
        <dbReference type="EMBL" id="STQ99853.1"/>
    </source>
</evidence>
<sequence length="1175" mass="126253">MAKLTQQDLRIYPSQRLTDTPDGGGLMVGEPLTGKDNELFPPVSDLDRTMGSFDARLVYPGVLRDDAEPLYGAHLVISEPPQAQNVSYLAFKAKNYGESRADILPRIEAYSVPTIESRMTLLGRHLAGGRLVQAYQRVEAPLPKVGERYCLENRSRTRQQFFRIASVKDEIRTFEIVLPSGQTKEIQRRVLKMEIPNALVEDFKGVDYPAEGYANAETLVLETHVADSANYCGVQPLAEDLAAGGAQVLVESIFAKLVPTATVETAEADAYPVSSETWVPSAPRRNVFQTAAKASGDIWLENPVLPGSIEIDGWADNGRGQLVRGGESVQADYRRGLIQAFPDSYGLTVSAIPAVPVNAARFAAFLEIKDSNQGTQFAPLLPSAPAGLSVSFMSLGAWYTLTDEGGGILRDEAGEACGTVSATGSVVLNLPALPDVGSRIVFQWGDKSVFQTYDAKEAGTQPAVKTLGGGAVLPAADGGFIKPGTLRLSWNGKTATDEAGRLKGAAAGYVDYYGGRAAVSDGLEAAAVEIAYQAYTGEAKEYSVGKQTTGALNLTLGRIAPGSLCLRVAYTARATVQTESWVQMKYNRLQAGQMVNGAQIVEAKKHDLRLAYDKKEVYGAQEITFTDNGAGGLMADGKTLPGATIDYGTGKIVLPEPDRLGLAISGTSQDTGSVQILPGASQAAEYGRERVVANVAYQIQAAACRYLDSTATRQVHLTETPSNVWANVLPQSGARPVQDSWAFDIGGVRLIERGGVLYKNFKPETGRGEAAGRLNLENGNVQVSDPSLNLAALKVTAGIVSLEPKPAFSFCGRVGGAPVKPESFTVYASGGGGLISARSDAEGNLTGDFTGKIDYRTGFFQIERERGFLPDTLRYNVVLQDDIPLDSSVIGIDSVRLPADGRVPIFRKGDMIVIGNRLKQNLGSAFTAGQRIPLERPDADRVCLTDAAGKHVLSEHYTVSAGTLAFADPLDLSAYQMPLTAVQAWEEENRIARADISGRLKLQFPVSRAYPKAGTYVSSALIAGDLLVRASEPFSQQTWSRHWKDEIDGEEILARLDVRNYPFKLISGGAVTQRWLILFTSENQFELYGETLGLVAKGDTLSDLAPANPATGKPYFTLPRTAFGGGWAARNCVRFNTYGTPTPVWILRAVQPSPERQSRRDGFTACLRGNTVADG</sequence>
<dbReference type="OrthoDB" id="8477619at2"/>
<proteinExistence type="predicted"/>